<dbReference type="Pfam" id="PF01841">
    <property type="entry name" value="Transglut_core"/>
    <property type="match status" value="1"/>
</dbReference>
<dbReference type="InterPro" id="IPR002931">
    <property type="entry name" value="Transglutaminase-like"/>
</dbReference>
<protein>
    <submittedName>
        <fullName evidence="5">Thioredoxin domain-containing protein</fullName>
    </submittedName>
</protein>
<name>A0A914MZR0_MELIC</name>
<dbReference type="SMART" id="SM00460">
    <property type="entry name" value="TGc"/>
    <property type="match status" value="1"/>
</dbReference>
<evidence type="ECO:0000256" key="2">
    <source>
        <dbReference type="SAM" id="MobiDB-lite"/>
    </source>
</evidence>
<dbReference type="PANTHER" id="PTHR46115">
    <property type="entry name" value="THIOREDOXIN-LIKE PROTEIN 1"/>
    <property type="match status" value="1"/>
</dbReference>
<reference evidence="5" key="1">
    <citation type="submission" date="2022-11" db="UniProtKB">
        <authorList>
            <consortium name="WormBaseParasite"/>
        </authorList>
    </citation>
    <scope>IDENTIFICATION</scope>
</reference>
<keyword evidence="4" id="KW-1185">Reference proteome</keyword>
<sequence>MVVKHINSDNEFEQSMAEAGESKLIICDFFAEWCGPCRTIAPIFERFSSDFAQAMFLKIDVDRCQGVAQQYSIRAMPTFLSLLNRVEIGRIQGADPNGLLKLINDGLSKITKTGEHVANAAEREWLGQFVHSSERMAIYEDELNQTLALSIIPVDELRQKATFENEVNHYLLAKELLNWFHSFFKWVNSPKCEKCGIEGKRAGVGFPTEDEAQDEKLRKGRCGEYANCFALCCRALGLQTRSVIDNLDHVWVEVWSDQLKRWLHCDPCENVIDTPLIYDKGWGKKHAYVFAFAIDHMQDVTWRYHYDHKEAIQRRTKVREPVLRNFIRKMNARLASLVTDERRVLLRNQILTELLEFLSPDAQLRDGSEAQNQGRRSGALHWRHARGELGAGDDKKENKINEKPSTS</sequence>
<accession>A0A914MZR0</accession>
<feature type="domain" description="Thioredoxin" evidence="3">
    <location>
        <begin position="1"/>
        <end position="131"/>
    </location>
</feature>
<proteinExistence type="predicted"/>
<keyword evidence="1" id="KW-1015">Disulfide bond</keyword>
<evidence type="ECO:0000313" key="5">
    <source>
        <dbReference type="WBParaSite" id="Minc3s02856g31828"/>
    </source>
</evidence>
<dbReference type="SUPFAM" id="SSF54001">
    <property type="entry name" value="Cysteine proteinases"/>
    <property type="match status" value="1"/>
</dbReference>
<dbReference type="InterPro" id="IPR038765">
    <property type="entry name" value="Papain-like_cys_pep_sf"/>
</dbReference>
<dbReference type="InterPro" id="IPR036249">
    <property type="entry name" value="Thioredoxin-like_sf"/>
</dbReference>
<dbReference type="PROSITE" id="PS51352">
    <property type="entry name" value="THIOREDOXIN_2"/>
    <property type="match status" value="1"/>
</dbReference>
<dbReference type="Proteomes" id="UP000887563">
    <property type="component" value="Unplaced"/>
</dbReference>
<feature type="region of interest" description="Disordered" evidence="2">
    <location>
        <begin position="365"/>
        <end position="407"/>
    </location>
</feature>
<dbReference type="CDD" id="cd02947">
    <property type="entry name" value="TRX_family"/>
    <property type="match status" value="1"/>
</dbReference>
<dbReference type="InterPro" id="IPR013766">
    <property type="entry name" value="Thioredoxin_domain"/>
</dbReference>
<dbReference type="Pfam" id="PF00085">
    <property type="entry name" value="Thioredoxin"/>
    <property type="match status" value="1"/>
</dbReference>
<evidence type="ECO:0000256" key="1">
    <source>
        <dbReference type="ARBA" id="ARBA00023157"/>
    </source>
</evidence>
<evidence type="ECO:0000259" key="3">
    <source>
        <dbReference type="PROSITE" id="PS51352"/>
    </source>
</evidence>
<feature type="compositionally biased region" description="Basic and acidic residues" evidence="2">
    <location>
        <begin position="392"/>
        <end position="407"/>
    </location>
</feature>
<dbReference type="WBParaSite" id="Minc3s02856g31828">
    <property type="protein sequence ID" value="Minc3s02856g31828"/>
    <property type="gene ID" value="Minc3s02856g31828"/>
</dbReference>
<dbReference type="Gene3D" id="3.40.30.10">
    <property type="entry name" value="Glutaredoxin"/>
    <property type="match status" value="1"/>
</dbReference>
<dbReference type="AlphaFoldDB" id="A0A914MZR0"/>
<dbReference type="Gene3D" id="3.10.620.30">
    <property type="match status" value="2"/>
</dbReference>
<dbReference type="SUPFAM" id="SSF52833">
    <property type="entry name" value="Thioredoxin-like"/>
    <property type="match status" value="1"/>
</dbReference>
<organism evidence="4 5">
    <name type="scientific">Meloidogyne incognita</name>
    <name type="common">Southern root-knot nematode worm</name>
    <name type="synonym">Oxyuris incognita</name>
    <dbReference type="NCBI Taxonomy" id="6306"/>
    <lineage>
        <taxon>Eukaryota</taxon>
        <taxon>Metazoa</taxon>
        <taxon>Ecdysozoa</taxon>
        <taxon>Nematoda</taxon>
        <taxon>Chromadorea</taxon>
        <taxon>Rhabditida</taxon>
        <taxon>Tylenchina</taxon>
        <taxon>Tylenchomorpha</taxon>
        <taxon>Tylenchoidea</taxon>
        <taxon>Meloidogynidae</taxon>
        <taxon>Meloidogyninae</taxon>
        <taxon>Meloidogyne</taxon>
        <taxon>Meloidogyne incognita group</taxon>
    </lineage>
</organism>
<evidence type="ECO:0000313" key="4">
    <source>
        <dbReference type="Proteomes" id="UP000887563"/>
    </source>
</evidence>